<evidence type="ECO:0000256" key="9">
    <source>
        <dbReference type="ARBA" id="ARBA00022630"/>
    </source>
</evidence>
<dbReference type="Pfam" id="PF02873">
    <property type="entry name" value="MurB_C"/>
    <property type="match status" value="1"/>
</dbReference>
<keyword evidence="12 19" id="KW-0133">Cell shape</keyword>
<evidence type="ECO:0000256" key="3">
    <source>
        <dbReference type="ARBA" id="ARBA00004496"/>
    </source>
</evidence>
<keyword evidence="15 19" id="KW-0131">Cell cycle</keyword>
<sequence>MALQYEIEIRLPVIRNQVLLAPFTTMGVGGSARYFTQVEQLGELIAVLEYAQQHQLPYYLLGGGSNVLINDRGFDGLVIQMELDSVAIDGNRLSAGAGTVLADVIEKAAEKRITGLEHLAGIPGTFGGAVRGNAGAYGVALGDIVTEVTVLEAKTLELKTYDRTKCDFKYRDSVFKQNPGLIVVSAAVELAAGDPQEIRETMTKILKRRECLETAKSVGSYFMNPIPDDPVIIEKFETDCNVVCRNCMIPAGWFIEKSGLRGTRVGGAMVSEKHCNYLINTGTATAEDLRGLARVVKETVREKMGVELQEEVNYVGF</sequence>
<protein>
    <recommendedName>
        <fullName evidence="6 19">UDP-N-acetylenolpyruvoylglucosamine reductase</fullName>
        <ecNumber evidence="5 19">1.3.1.98</ecNumber>
    </recommendedName>
    <alternativeName>
        <fullName evidence="17 19">UDP-N-acetylmuramate dehydrogenase</fullName>
    </alternativeName>
</protein>
<comment type="similarity">
    <text evidence="19">Belongs to the MurB family.</text>
</comment>
<dbReference type="InterPro" id="IPR016169">
    <property type="entry name" value="FAD-bd_PCMH_sub2"/>
</dbReference>
<dbReference type="Proteomes" id="UP000784128">
    <property type="component" value="Unassembled WGS sequence"/>
</dbReference>
<evidence type="ECO:0000313" key="22">
    <source>
        <dbReference type="Proteomes" id="UP000784128"/>
    </source>
</evidence>
<dbReference type="GO" id="GO:0008762">
    <property type="term" value="F:UDP-N-acetylmuramate dehydrogenase activity"/>
    <property type="evidence" value="ECO:0007669"/>
    <property type="project" value="UniProtKB-EC"/>
</dbReference>
<evidence type="ECO:0000256" key="6">
    <source>
        <dbReference type="ARBA" id="ARBA00015188"/>
    </source>
</evidence>
<comment type="function">
    <text evidence="2 19">Cell wall formation.</text>
</comment>
<dbReference type="Gene3D" id="3.90.78.10">
    <property type="entry name" value="UDP-N-acetylenolpyruvoylglucosamine reductase, C-terminal domain"/>
    <property type="match status" value="1"/>
</dbReference>
<comment type="caution">
    <text evidence="21">The sequence shown here is derived from an EMBL/GenBank/DDBJ whole genome shotgun (WGS) entry which is preliminary data.</text>
</comment>
<keyword evidence="13 19" id="KW-0573">Peptidoglycan synthesis</keyword>
<keyword evidence="16 19" id="KW-0961">Cell wall biogenesis/degradation</keyword>
<dbReference type="PANTHER" id="PTHR21071:SF4">
    <property type="entry name" value="UDP-N-ACETYLENOLPYRUVOYLGLUCOSAMINE REDUCTASE"/>
    <property type="match status" value="1"/>
</dbReference>
<keyword evidence="11 19" id="KW-0521">NADP</keyword>
<comment type="cofactor">
    <cofactor evidence="1 19">
        <name>FAD</name>
        <dbReference type="ChEBI" id="CHEBI:57692"/>
    </cofactor>
</comment>
<dbReference type="Gene3D" id="3.30.43.10">
    <property type="entry name" value="Uridine Diphospho-n-acetylenolpyruvylglucosamine Reductase, domain 2"/>
    <property type="match status" value="1"/>
</dbReference>
<proteinExistence type="inferred from homology"/>
<feature type="active site" description="Proton donor" evidence="19">
    <location>
        <position position="220"/>
    </location>
</feature>
<evidence type="ECO:0000256" key="12">
    <source>
        <dbReference type="ARBA" id="ARBA00022960"/>
    </source>
</evidence>
<feature type="active site" evidence="19">
    <location>
        <position position="311"/>
    </location>
</feature>
<evidence type="ECO:0000256" key="10">
    <source>
        <dbReference type="ARBA" id="ARBA00022827"/>
    </source>
</evidence>
<dbReference type="InterPro" id="IPR006094">
    <property type="entry name" value="Oxid_FAD_bind_N"/>
</dbReference>
<evidence type="ECO:0000259" key="20">
    <source>
        <dbReference type="PROSITE" id="PS51387"/>
    </source>
</evidence>
<evidence type="ECO:0000256" key="1">
    <source>
        <dbReference type="ARBA" id="ARBA00001974"/>
    </source>
</evidence>
<evidence type="ECO:0000256" key="5">
    <source>
        <dbReference type="ARBA" id="ARBA00012518"/>
    </source>
</evidence>
<accession>A0ABS5U977</accession>
<keyword evidence="14 19" id="KW-0560">Oxidoreductase</keyword>
<keyword evidence="8 19" id="KW-0132">Cell division</keyword>
<evidence type="ECO:0000256" key="18">
    <source>
        <dbReference type="ARBA" id="ARBA00048914"/>
    </source>
</evidence>
<evidence type="ECO:0000256" key="4">
    <source>
        <dbReference type="ARBA" id="ARBA00004752"/>
    </source>
</evidence>
<dbReference type="EMBL" id="JAHDYS010000009">
    <property type="protein sequence ID" value="MBT1072242.1"/>
    <property type="molecule type" value="Genomic_DNA"/>
</dbReference>
<evidence type="ECO:0000256" key="16">
    <source>
        <dbReference type="ARBA" id="ARBA00023316"/>
    </source>
</evidence>
<evidence type="ECO:0000256" key="14">
    <source>
        <dbReference type="ARBA" id="ARBA00023002"/>
    </source>
</evidence>
<gene>
    <name evidence="19 21" type="primary">murB</name>
    <name evidence="21" type="ORF">KJB30_10630</name>
</gene>
<comment type="pathway">
    <text evidence="4 19">Cell wall biogenesis; peptidoglycan biosynthesis.</text>
</comment>
<evidence type="ECO:0000256" key="2">
    <source>
        <dbReference type="ARBA" id="ARBA00003921"/>
    </source>
</evidence>
<dbReference type="InterPro" id="IPR036635">
    <property type="entry name" value="MurB_C_sf"/>
</dbReference>
<dbReference type="SUPFAM" id="SSF56194">
    <property type="entry name" value="Uridine diphospho-N-Acetylenolpyruvylglucosamine reductase, MurB, C-terminal domain"/>
    <property type="match status" value="1"/>
</dbReference>
<reference evidence="21 22" key="1">
    <citation type="submission" date="2021-05" db="EMBL/GenBank/DDBJ databases">
        <title>The draft genome of Geobacter chapellei DSM 13688.</title>
        <authorList>
            <person name="Xu Z."/>
            <person name="Masuda Y."/>
            <person name="Itoh H."/>
            <person name="Senoo K."/>
        </authorList>
    </citation>
    <scope>NUCLEOTIDE SEQUENCE [LARGE SCALE GENOMIC DNA]</scope>
    <source>
        <strain evidence="21 22">DSM 13688</strain>
    </source>
</reference>
<feature type="domain" description="FAD-binding PCMH-type" evidence="20">
    <location>
        <begin position="27"/>
        <end position="193"/>
    </location>
</feature>
<feature type="active site" evidence="19">
    <location>
        <position position="171"/>
    </location>
</feature>
<dbReference type="InterPro" id="IPR016167">
    <property type="entry name" value="FAD-bd_PCMH_sub1"/>
</dbReference>
<evidence type="ECO:0000256" key="8">
    <source>
        <dbReference type="ARBA" id="ARBA00022618"/>
    </source>
</evidence>
<dbReference type="SUPFAM" id="SSF56176">
    <property type="entry name" value="FAD-binding/transporter-associated domain-like"/>
    <property type="match status" value="1"/>
</dbReference>
<dbReference type="Gene3D" id="3.30.465.10">
    <property type="match status" value="1"/>
</dbReference>
<dbReference type="InterPro" id="IPR036318">
    <property type="entry name" value="FAD-bd_PCMH-like_sf"/>
</dbReference>
<dbReference type="HAMAP" id="MF_00037">
    <property type="entry name" value="MurB"/>
    <property type="match status" value="1"/>
</dbReference>
<comment type="catalytic activity">
    <reaction evidence="18 19">
        <text>UDP-N-acetyl-alpha-D-muramate + NADP(+) = UDP-N-acetyl-3-O-(1-carboxyvinyl)-alpha-D-glucosamine + NADPH + H(+)</text>
        <dbReference type="Rhea" id="RHEA:12248"/>
        <dbReference type="ChEBI" id="CHEBI:15378"/>
        <dbReference type="ChEBI" id="CHEBI:57783"/>
        <dbReference type="ChEBI" id="CHEBI:58349"/>
        <dbReference type="ChEBI" id="CHEBI:68483"/>
        <dbReference type="ChEBI" id="CHEBI:70757"/>
        <dbReference type="EC" id="1.3.1.98"/>
    </reaction>
</comment>
<keyword evidence="7 19" id="KW-0963">Cytoplasm</keyword>
<dbReference type="Pfam" id="PF01565">
    <property type="entry name" value="FAD_binding_4"/>
    <property type="match status" value="1"/>
</dbReference>
<evidence type="ECO:0000256" key="19">
    <source>
        <dbReference type="HAMAP-Rule" id="MF_00037"/>
    </source>
</evidence>
<dbReference type="RefSeq" id="WP_214298952.1">
    <property type="nucleotide sequence ID" value="NZ_JAHDYS010000009.1"/>
</dbReference>
<keyword evidence="9 19" id="KW-0285">Flavoprotein</keyword>
<organism evidence="21 22">
    <name type="scientific">Pelotalea chapellei</name>
    <dbReference type="NCBI Taxonomy" id="44671"/>
    <lineage>
        <taxon>Bacteria</taxon>
        <taxon>Pseudomonadati</taxon>
        <taxon>Thermodesulfobacteriota</taxon>
        <taxon>Desulfuromonadia</taxon>
        <taxon>Geobacterales</taxon>
        <taxon>Geobacteraceae</taxon>
        <taxon>Pelotalea</taxon>
    </lineage>
</organism>
<keyword evidence="10 19" id="KW-0274">FAD</keyword>
<evidence type="ECO:0000256" key="11">
    <source>
        <dbReference type="ARBA" id="ARBA00022857"/>
    </source>
</evidence>
<name>A0ABS5U977_9BACT</name>
<dbReference type="EC" id="1.3.1.98" evidence="5 19"/>
<dbReference type="InterPro" id="IPR011601">
    <property type="entry name" value="MurB_C"/>
</dbReference>
<evidence type="ECO:0000256" key="15">
    <source>
        <dbReference type="ARBA" id="ARBA00023306"/>
    </source>
</evidence>
<evidence type="ECO:0000256" key="17">
    <source>
        <dbReference type="ARBA" id="ARBA00031026"/>
    </source>
</evidence>
<dbReference type="InterPro" id="IPR016166">
    <property type="entry name" value="FAD-bd_PCMH"/>
</dbReference>
<evidence type="ECO:0000256" key="7">
    <source>
        <dbReference type="ARBA" id="ARBA00022490"/>
    </source>
</evidence>
<evidence type="ECO:0000313" key="21">
    <source>
        <dbReference type="EMBL" id="MBT1072242.1"/>
    </source>
</evidence>
<dbReference type="NCBIfam" id="TIGR00179">
    <property type="entry name" value="murB"/>
    <property type="match status" value="1"/>
</dbReference>
<dbReference type="NCBIfam" id="NF010480">
    <property type="entry name" value="PRK13905.1"/>
    <property type="match status" value="1"/>
</dbReference>
<dbReference type="InterPro" id="IPR003170">
    <property type="entry name" value="MurB"/>
</dbReference>
<evidence type="ECO:0000256" key="13">
    <source>
        <dbReference type="ARBA" id="ARBA00022984"/>
    </source>
</evidence>
<keyword evidence="22" id="KW-1185">Reference proteome</keyword>
<comment type="subcellular location">
    <subcellularLocation>
        <location evidence="3 19">Cytoplasm</location>
    </subcellularLocation>
</comment>
<dbReference type="PANTHER" id="PTHR21071">
    <property type="entry name" value="UDP-N-ACETYLENOLPYRUVOYLGLUCOSAMINE REDUCTASE"/>
    <property type="match status" value="1"/>
</dbReference>
<dbReference type="PROSITE" id="PS51387">
    <property type="entry name" value="FAD_PCMH"/>
    <property type="match status" value="1"/>
</dbReference>